<name>A0A445G7U6_GLYSO</name>
<accession>A0A445G7U6</accession>
<keyword evidence="3" id="KW-1185">Reference proteome</keyword>
<evidence type="ECO:0000256" key="1">
    <source>
        <dbReference type="SAM" id="SignalP"/>
    </source>
</evidence>
<proteinExistence type="predicted"/>
<comment type="caution">
    <text evidence="2">The sequence shown here is derived from an EMBL/GenBank/DDBJ whole genome shotgun (WGS) entry which is preliminary data.</text>
</comment>
<organism evidence="2 3">
    <name type="scientific">Glycine soja</name>
    <name type="common">Wild soybean</name>
    <dbReference type="NCBI Taxonomy" id="3848"/>
    <lineage>
        <taxon>Eukaryota</taxon>
        <taxon>Viridiplantae</taxon>
        <taxon>Streptophyta</taxon>
        <taxon>Embryophyta</taxon>
        <taxon>Tracheophyta</taxon>
        <taxon>Spermatophyta</taxon>
        <taxon>Magnoliopsida</taxon>
        <taxon>eudicotyledons</taxon>
        <taxon>Gunneridae</taxon>
        <taxon>Pentapetalae</taxon>
        <taxon>rosids</taxon>
        <taxon>fabids</taxon>
        <taxon>Fabales</taxon>
        <taxon>Fabaceae</taxon>
        <taxon>Papilionoideae</taxon>
        <taxon>50 kb inversion clade</taxon>
        <taxon>NPAAA clade</taxon>
        <taxon>indigoferoid/millettioid clade</taxon>
        <taxon>Phaseoleae</taxon>
        <taxon>Glycine</taxon>
        <taxon>Glycine subgen. Soja</taxon>
    </lineage>
</organism>
<reference evidence="2 3" key="1">
    <citation type="submission" date="2018-09" db="EMBL/GenBank/DDBJ databases">
        <title>A high-quality reference genome of wild soybean provides a powerful tool to mine soybean genomes.</title>
        <authorList>
            <person name="Xie M."/>
            <person name="Chung C.Y.L."/>
            <person name="Li M.-W."/>
            <person name="Wong F.-L."/>
            <person name="Chan T.-F."/>
            <person name="Lam H.-M."/>
        </authorList>
    </citation>
    <scope>NUCLEOTIDE SEQUENCE [LARGE SCALE GENOMIC DNA]</scope>
    <source>
        <strain evidence="3">cv. W05</strain>
        <tissue evidence="2">Hypocotyl of etiolated seedlings</tissue>
    </source>
</reference>
<feature type="signal peptide" evidence="1">
    <location>
        <begin position="1"/>
        <end position="16"/>
    </location>
</feature>
<gene>
    <name evidence="2" type="ORF">D0Y65_046058</name>
</gene>
<evidence type="ECO:0000313" key="2">
    <source>
        <dbReference type="EMBL" id="RZB57226.1"/>
    </source>
</evidence>
<dbReference type="EMBL" id="QZWG01000017">
    <property type="protein sequence ID" value="RZB57226.1"/>
    <property type="molecule type" value="Genomic_DNA"/>
</dbReference>
<dbReference type="Proteomes" id="UP000289340">
    <property type="component" value="Chromosome 17"/>
</dbReference>
<evidence type="ECO:0000313" key="3">
    <source>
        <dbReference type="Proteomes" id="UP000289340"/>
    </source>
</evidence>
<feature type="chain" id="PRO_5018990529" evidence="1">
    <location>
        <begin position="17"/>
        <end position="113"/>
    </location>
</feature>
<sequence>MAFVHILIGFHRGVVALTLLVGITGHDSSTPPTRKHLVMLNSPSSPHHHQEAVRTVRAGGEVHGGDEELRGGAVEGADEDRAKIVVAKALGEGVGGVAAEDGEGEAVRQGGDG</sequence>
<keyword evidence="1" id="KW-0732">Signal</keyword>
<dbReference type="AlphaFoldDB" id="A0A445G7U6"/>
<protein>
    <submittedName>
        <fullName evidence="2">Uncharacterized protein</fullName>
    </submittedName>
</protein>